<dbReference type="InterPro" id="IPR050675">
    <property type="entry name" value="OAF3"/>
</dbReference>
<dbReference type="GeneID" id="63769089"/>
<evidence type="ECO:0000256" key="5">
    <source>
        <dbReference type="SAM" id="MobiDB-lite"/>
    </source>
</evidence>
<keyword evidence="2" id="KW-0238">DNA-binding</keyword>
<reference evidence="8" key="1">
    <citation type="journal article" date="2017" name="Genome Biol.">
        <title>Comparative genomics reveals high biological diversity and specific adaptations in the industrially and medically important fungal genus Aspergillus.</title>
        <authorList>
            <person name="de Vries R.P."/>
            <person name="Riley R."/>
            <person name="Wiebenga A."/>
            <person name="Aguilar-Osorio G."/>
            <person name="Amillis S."/>
            <person name="Uchima C.A."/>
            <person name="Anderluh G."/>
            <person name="Asadollahi M."/>
            <person name="Askin M."/>
            <person name="Barry K."/>
            <person name="Battaglia E."/>
            <person name="Bayram O."/>
            <person name="Benocci T."/>
            <person name="Braus-Stromeyer S.A."/>
            <person name="Caldana C."/>
            <person name="Canovas D."/>
            <person name="Cerqueira G.C."/>
            <person name="Chen F."/>
            <person name="Chen W."/>
            <person name="Choi C."/>
            <person name="Clum A."/>
            <person name="Dos Santos R.A."/>
            <person name="Damasio A.R."/>
            <person name="Diallinas G."/>
            <person name="Emri T."/>
            <person name="Fekete E."/>
            <person name="Flipphi M."/>
            <person name="Freyberg S."/>
            <person name="Gallo A."/>
            <person name="Gournas C."/>
            <person name="Habgood R."/>
            <person name="Hainaut M."/>
            <person name="Harispe M.L."/>
            <person name="Henrissat B."/>
            <person name="Hilden K.S."/>
            <person name="Hope R."/>
            <person name="Hossain A."/>
            <person name="Karabika E."/>
            <person name="Karaffa L."/>
            <person name="Karanyi Z."/>
            <person name="Krasevec N."/>
            <person name="Kuo A."/>
            <person name="Kusch H."/>
            <person name="LaButti K."/>
            <person name="Lagendijk E.L."/>
            <person name="Lapidus A."/>
            <person name="Levasseur A."/>
            <person name="Lindquist E."/>
            <person name="Lipzen A."/>
            <person name="Logrieco A.F."/>
            <person name="MacCabe A."/>
            <person name="Maekelae M.R."/>
            <person name="Malavazi I."/>
            <person name="Melin P."/>
            <person name="Meyer V."/>
            <person name="Mielnichuk N."/>
            <person name="Miskei M."/>
            <person name="Molnar A.P."/>
            <person name="Mule G."/>
            <person name="Ngan C.Y."/>
            <person name="Orejas M."/>
            <person name="Orosz E."/>
            <person name="Ouedraogo J.P."/>
            <person name="Overkamp K.M."/>
            <person name="Park H.-S."/>
            <person name="Perrone G."/>
            <person name="Piumi F."/>
            <person name="Punt P.J."/>
            <person name="Ram A.F."/>
            <person name="Ramon A."/>
            <person name="Rauscher S."/>
            <person name="Record E."/>
            <person name="Riano-Pachon D.M."/>
            <person name="Robert V."/>
            <person name="Roehrig J."/>
            <person name="Ruller R."/>
            <person name="Salamov A."/>
            <person name="Salih N.S."/>
            <person name="Samson R.A."/>
            <person name="Sandor E."/>
            <person name="Sanguinetti M."/>
            <person name="Schuetze T."/>
            <person name="Sepcic K."/>
            <person name="Shelest E."/>
            <person name="Sherlock G."/>
            <person name="Sophianopoulou V."/>
            <person name="Squina F.M."/>
            <person name="Sun H."/>
            <person name="Susca A."/>
            <person name="Todd R.B."/>
            <person name="Tsang A."/>
            <person name="Unkles S.E."/>
            <person name="van de Wiele N."/>
            <person name="van Rossen-Uffink D."/>
            <person name="Oliveira J.V."/>
            <person name="Vesth T.C."/>
            <person name="Visser J."/>
            <person name="Yu J.-H."/>
            <person name="Zhou M."/>
            <person name="Andersen M.R."/>
            <person name="Archer D.B."/>
            <person name="Baker S.E."/>
            <person name="Benoit I."/>
            <person name="Brakhage A.A."/>
            <person name="Braus G.H."/>
            <person name="Fischer R."/>
            <person name="Frisvad J.C."/>
            <person name="Goldman G.H."/>
            <person name="Houbraken J."/>
            <person name="Oakley B."/>
            <person name="Pocsi I."/>
            <person name="Scazzocchio C."/>
            <person name="Seiboth B."/>
            <person name="vanKuyk P.A."/>
            <person name="Wortman J."/>
            <person name="Dyer P.S."/>
            <person name="Grigoriev I.V."/>
        </authorList>
    </citation>
    <scope>NUCLEOTIDE SEQUENCE [LARGE SCALE GENOMIC DNA]</scope>
    <source>
        <strain evidence="8">CBS 593.65</strain>
    </source>
</reference>
<dbReference type="GO" id="GO:0008270">
    <property type="term" value="F:zinc ion binding"/>
    <property type="evidence" value="ECO:0007669"/>
    <property type="project" value="InterPro"/>
</dbReference>
<dbReference type="RefSeq" id="XP_040697354.1">
    <property type="nucleotide sequence ID" value="XM_040853016.1"/>
</dbReference>
<accession>A0A1L9T2A1</accession>
<feature type="region of interest" description="Disordered" evidence="5">
    <location>
        <begin position="128"/>
        <end position="169"/>
    </location>
</feature>
<dbReference type="SUPFAM" id="SSF57701">
    <property type="entry name" value="Zn2/Cys6 DNA-binding domain"/>
    <property type="match status" value="1"/>
</dbReference>
<evidence type="ECO:0000313" key="8">
    <source>
        <dbReference type="Proteomes" id="UP000184356"/>
    </source>
</evidence>
<evidence type="ECO:0000256" key="3">
    <source>
        <dbReference type="ARBA" id="ARBA00023163"/>
    </source>
</evidence>
<evidence type="ECO:0000256" key="2">
    <source>
        <dbReference type="ARBA" id="ARBA00023125"/>
    </source>
</evidence>
<dbReference type="SMART" id="SM00066">
    <property type="entry name" value="GAL4"/>
    <property type="match status" value="1"/>
</dbReference>
<dbReference type="InterPro" id="IPR036864">
    <property type="entry name" value="Zn2-C6_fun-type_DNA-bd_sf"/>
</dbReference>
<dbReference type="STRING" id="1036612.A0A1L9T2A1"/>
<evidence type="ECO:0000313" key="7">
    <source>
        <dbReference type="EMBL" id="OJJ53548.1"/>
    </source>
</evidence>
<keyword evidence="8" id="KW-1185">Reference proteome</keyword>
<dbReference type="AlphaFoldDB" id="A0A1L9T2A1"/>
<dbReference type="OrthoDB" id="5089701at2759"/>
<dbReference type="PANTHER" id="PTHR31069:SF25">
    <property type="entry name" value="TRANSCRIPTION FACTOR, PUTATIVE (EUROFUNG)-RELATED"/>
    <property type="match status" value="1"/>
</dbReference>
<sequence length="742" mass="83072">MGSRSTRPRRSHTLGACRTCRRRHVRCDQKRPVCRTCRNLGVPCEGFTNEVRWMRSSSGSDKADDTAGTRRHLYTEQSRQSMSTSLGSNLVSGSISASLAEIDVKTRDPDRPPVGDIVVGPFSVLDFAPDASNNMQGEQQQQQQQPESQKYTPPEPEGALRSPPQTVSDTAVAQDPGVALPSLLNDSPSHIDDFLHWSDILGLSPEQPGFFQPSMLNFDMYLSADAVADNASHEFVVPEDIAPVQNNMAAMTPPSSAIEMASTFLDAAALTDAPLLFKHFNERVVPQLVIMPLGDKSPWRIMNLAAAMATYNDLTILGSQRISHARLANLYGLLACSAVHLSSTHNSLGSPGHWQQAAGQMFEQARDHMQKSLRCETKDPKRAKYKDQFMAICCLIEYTVISGQQEHARTLMVNAEYILRVRGLLKHRISQKSRLLHHVYTWLRLVGESTYVLHDYNPSTSFIEALDTNFQRHRQQTISEGQNPHESNPRLDDFLRLEAHDADSDLNINEPKDEQTGLHDIHLQDSRSFSDTLYKQVYGIPETWLSLLSQTTRLANVMETFRRAQHAGENTSLEAWEALHRRSIRLENLICSCDLTSTRAGTEPSKPHSHMLRALNAALVIFFYRRIRRVHPAILAAHIDSVIASLTDFTAALPHEHPTGPGAAWPAFIAGCEALTTQRREAVLAWVDAAMASCGPAGFAVAREIMLNLWRRQDEHLETNRGEPMPVWTTFIQERQIWPLFC</sequence>
<dbReference type="Pfam" id="PF11951">
    <property type="entry name" value="Fungal_trans_2"/>
    <property type="match status" value="1"/>
</dbReference>
<dbReference type="PROSITE" id="PS50048">
    <property type="entry name" value="ZN2_CY6_FUNGAL_2"/>
    <property type="match status" value="1"/>
</dbReference>
<evidence type="ECO:0000256" key="1">
    <source>
        <dbReference type="ARBA" id="ARBA00023015"/>
    </source>
</evidence>
<organism evidence="7 8">
    <name type="scientific">Aspergillus sydowii CBS 593.65</name>
    <dbReference type="NCBI Taxonomy" id="1036612"/>
    <lineage>
        <taxon>Eukaryota</taxon>
        <taxon>Fungi</taxon>
        <taxon>Dikarya</taxon>
        <taxon>Ascomycota</taxon>
        <taxon>Pezizomycotina</taxon>
        <taxon>Eurotiomycetes</taxon>
        <taxon>Eurotiomycetidae</taxon>
        <taxon>Eurotiales</taxon>
        <taxon>Aspergillaceae</taxon>
        <taxon>Aspergillus</taxon>
        <taxon>Aspergillus subgen. Nidulantes</taxon>
    </lineage>
</organism>
<feature type="domain" description="Zn(2)-C6 fungal-type" evidence="6">
    <location>
        <begin position="16"/>
        <end position="44"/>
    </location>
</feature>
<dbReference type="EMBL" id="KV878597">
    <property type="protein sequence ID" value="OJJ53548.1"/>
    <property type="molecule type" value="Genomic_DNA"/>
</dbReference>
<protein>
    <recommendedName>
        <fullName evidence="6">Zn(2)-C6 fungal-type domain-containing protein</fullName>
    </recommendedName>
</protein>
<keyword evidence="1" id="KW-0805">Transcription regulation</keyword>
<name>A0A1L9T2A1_9EURO</name>
<dbReference type="PROSITE" id="PS00463">
    <property type="entry name" value="ZN2_CY6_FUNGAL_1"/>
    <property type="match status" value="1"/>
</dbReference>
<keyword evidence="4" id="KW-0539">Nucleus</keyword>
<dbReference type="GO" id="GO:0000981">
    <property type="term" value="F:DNA-binding transcription factor activity, RNA polymerase II-specific"/>
    <property type="evidence" value="ECO:0007669"/>
    <property type="project" value="InterPro"/>
</dbReference>
<evidence type="ECO:0000259" key="6">
    <source>
        <dbReference type="PROSITE" id="PS50048"/>
    </source>
</evidence>
<dbReference type="Gene3D" id="4.10.240.10">
    <property type="entry name" value="Zn(2)-C6 fungal-type DNA-binding domain"/>
    <property type="match status" value="1"/>
</dbReference>
<keyword evidence="3" id="KW-0804">Transcription</keyword>
<dbReference type="VEuPathDB" id="FungiDB:ASPSYDRAFT_94748"/>
<dbReference type="Proteomes" id="UP000184356">
    <property type="component" value="Unassembled WGS sequence"/>
</dbReference>
<dbReference type="InterPro" id="IPR001138">
    <property type="entry name" value="Zn2Cys6_DnaBD"/>
</dbReference>
<proteinExistence type="predicted"/>
<dbReference type="InterPro" id="IPR021858">
    <property type="entry name" value="Fun_TF"/>
</dbReference>
<dbReference type="PANTHER" id="PTHR31069">
    <property type="entry name" value="OLEATE-ACTIVATED TRANSCRIPTION FACTOR 1-RELATED"/>
    <property type="match status" value="1"/>
</dbReference>
<dbReference type="Pfam" id="PF00172">
    <property type="entry name" value="Zn_clus"/>
    <property type="match status" value="1"/>
</dbReference>
<gene>
    <name evidence="7" type="ORF">ASPSYDRAFT_94748</name>
</gene>
<evidence type="ECO:0000256" key="4">
    <source>
        <dbReference type="ARBA" id="ARBA00023242"/>
    </source>
</evidence>
<dbReference type="GO" id="GO:0003677">
    <property type="term" value="F:DNA binding"/>
    <property type="evidence" value="ECO:0007669"/>
    <property type="project" value="UniProtKB-KW"/>
</dbReference>
<dbReference type="CDD" id="cd00067">
    <property type="entry name" value="GAL4"/>
    <property type="match status" value="1"/>
</dbReference>